<evidence type="ECO:0000256" key="10">
    <source>
        <dbReference type="SAM" id="SignalP"/>
    </source>
</evidence>
<dbReference type="FunFam" id="3.80.10.10:FF:000041">
    <property type="entry name" value="LRR receptor-like serine/threonine-protein kinase ERECTA"/>
    <property type="match status" value="2"/>
</dbReference>
<dbReference type="InterPro" id="IPR032675">
    <property type="entry name" value="LRR_dom_sf"/>
</dbReference>
<comment type="similarity">
    <text evidence="2">Belongs to the RLP family.</text>
</comment>
<keyword evidence="4" id="KW-0812">Transmembrane</keyword>
<dbReference type="AlphaFoldDB" id="A0AAN7M8N5"/>
<organism evidence="11 12">
    <name type="scientific">Trapa natans</name>
    <name type="common">Water chestnut</name>
    <dbReference type="NCBI Taxonomy" id="22666"/>
    <lineage>
        <taxon>Eukaryota</taxon>
        <taxon>Viridiplantae</taxon>
        <taxon>Streptophyta</taxon>
        <taxon>Embryophyta</taxon>
        <taxon>Tracheophyta</taxon>
        <taxon>Spermatophyta</taxon>
        <taxon>Magnoliopsida</taxon>
        <taxon>eudicotyledons</taxon>
        <taxon>Gunneridae</taxon>
        <taxon>Pentapetalae</taxon>
        <taxon>rosids</taxon>
        <taxon>malvids</taxon>
        <taxon>Myrtales</taxon>
        <taxon>Lythraceae</taxon>
        <taxon>Trapa</taxon>
    </lineage>
</organism>
<evidence type="ECO:0000256" key="5">
    <source>
        <dbReference type="ARBA" id="ARBA00022729"/>
    </source>
</evidence>
<evidence type="ECO:0000256" key="2">
    <source>
        <dbReference type="ARBA" id="ARBA00009592"/>
    </source>
</evidence>
<evidence type="ECO:0000256" key="3">
    <source>
        <dbReference type="ARBA" id="ARBA00022614"/>
    </source>
</evidence>
<dbReference type="InterPro" id="IPR003591">
    <property type="entry name" value="Leu-rich_rpt_typical-subtyp"/>
</dbReference>
<dbReference type="GO" id="GO:0016020">
    <property type="term" value="C:membrane"/>
    <property type="evidence" value="ECO:0007669"/>
    <property type="project" value="UniProtKB-SubCell"/>
</dbReference>
<protein>
    <recommendedName>
        <fullName evidence="13">Leucine-rich repeat-containing N-terminal plant-type domain-containing protein</fullName>
    </recommendedName>
</protein>
<dbReference type="PANTHER" id="PTHR48009:SF7">
    <property type="entry name" value="LEUCINE-RICH REPEAT (LRR) FAMILY PROTEIN"/>
    <property type="match status" value="1"/>
</dbReference>
<evidence type="ECO:0000256" key="9">
    <source>
        <dbReference type="ARBA" id="ARBA00023180"/>
    </source>
</evidence>
<dbReference type="Proteomes" id="UP001346149">
    <property type="component" value="Unassembled WGS sequence"/>
</dbReference>
<dbReference type="InterPro" id="IPR001611">
    <property type="entry name" value="Leu-rich_rpt"/>
</dbReference>
<feature type="signal peptide" evidence="10">
    <location>
        <begin position="1"/>
        <end position="28"/>
    </location>
</feature>
<gene>
    <name evidence="11" type="ORF">SAY86_032138</name>
</gene>
<keyword evidence="8" id="KW-0472">Membrane</keyword>
<feature type="chain" id="PRO_5043044241" description="Leucine-rich repeat-containing N-terminal plant-type domain-containing protein" evidence="10">
    <location>
        <begin position="29"/>
        <end position="427"/>
    </location>
</feature>
<keyword evidence="6" id="KW-0677">Repeat</keyword>
<dbReference type="PANTHER" id="PTHR48009">
    <property type="entry name" value="LEUCINE-RICH REPEAT (LRR) FAMILY PROTEIN"/>
    <property type="match status" value="1"/>
</dbReference>
<evidence type="ECO:0000313" key="11">
    <source>
        <dbReference type="EMBL" id="KAK4791725.1"/>
    </source>
</evidence>
<dbReference type="EMBL" id="JAXQNO010000009">
    <property type="protein sequence ID" value="KAK4791725.1"/>
    <property type="molecule type" value="Genomic_DNA"/>
</dbReference>
<dbReference type="PRINTS" id="PR00019">
    <property type="entry name" value="LEURICHRPT"/>
</dbReference>
<dbReference type="SUPFAM" id="SSF52058">
    <property type="entry name" value="L domain-like"/>
    <property type="match status" value="1"/>
</dbReference>
<sequence>MAARGLLCFMAPLVIMAVEVCLLRGAQAKTHRGDIEVLKQLKDAVDPASVTPGSCLASWDFAYDPCDSLFSDRFTCGFRCDSIGSNRITEIALDQAGYSSASLSAVHWSHLPLLQSLDLSGNSFSGPIPAAYSLSNLTRLSLSRNFFSGSIPASLGPSLPGLHELFLDNNAIDGAIPETLNSLTSLVRLELQANKLAGAVPELASLRALSYLDLSDNALSGSIPSLLPPYLVQISMRNNLIEGTVPPTVQSLTYLQVLDLSHNRLSGPVPSVLFTHPSLQQLTLSFNGFDSIEAPNSLMAMQVSELIAADLSNNRIRGFLPMFMSLLPKLSALSMENNLMSGMIPTEYAIRAAIPGPGVAQLGRLLLGGNYLFGPIPGPFLGMSADSVVNVSLADNCLYRCPGSFFFCQGATQKSLMECKRFGPIIP</sequence>
<comment type="subcellular location">
    <subcellularLocation>
        <location evidence="1">Membrane</location>
        <topology evidence="1">Single-pass type I membrane protein</topology>
    </subcellularLocation>
</comment>
<evidence type="ECO:0008006" key="13">
    <source>
        <dbReference type="Google" id="ProtNLM"/>
    </source>
</evidence>
<keyword evidence="5 10" id="KW-0732">Signal</keyword>
<reference evidence="11 12" key="1">
    <citation type="journal article" date="2023" name="Hortic Res">
        <title>Pangenome of water caltrop reveals structural variations and asymmetric subgenome divergence after allopolyploidization.</title>
        <authorList>
            <person name="Zhang X."/>
            <person name="Chen Y."/>
            <person name="Wang L."/>
            <person name="Yuan Y."/>
            <person name="Fang M."/>
            <person name="Shi L."/>
            <person name="Lu R."/>
            <person name="Comes H.P."/>
            <person name="Ma Y."/>
            <person name="Chen Y."/>
            <person name="Huang G."/>
            <person name="Zhou Y."/>
            <person name="Zheng Z."/>
            <person name="Qiu Y."/>
        </authorList>
    </citation>
    <scope>NUCLEOTIDE SEQUENCE [LARGE SCALE GENOMIC DNA]</scope>
    <source>
        <strain evidence="11">F231</strain>
    </source>
</reference>
<name>A0AAN7M8N5_TRANT</name>
<dbReference type="InterPro" id="IPR053213">
    <property type="entry name" value="RLP29"/>
</dbReference>
<keyword evidence="7" id="KW-1133">Transmembrane helix</keyword>
<evidence type="ECO:0000256" key="8">
    <source>
        <dbReference type="ARBA" id="ARBA00023136"/>
    </source>
</evidence>
<evidence type="ECO:0000256" key="1">
    <source>
        <dbReference type="ARBA" id="ARBA00004479"/>
    </source>
</evidence>
<dbReference type="Gene3D" id="3.80.10.10">
    <property type="entry name" value="Ribonuclease Inhibitor"/>
    <property type="match status" value="2"/>
</dbReference>
<dbReference type="SMART" id="SM00369">
    <property type="entry name" value="LRR_TYP"/>
    <property type="match status" value="4"/>
</dbReference>
<keyword evidence="12" id="KW-1185">Reference proteome</keyword>
<accession>A0AAN7M8N5</accession>
<evidence type="ECO:0000256" key="6">
    <source>
        <dbReference type="ARBA" id="ARBA00022737"/>
    </source>
</evidence>
<keyword evidence="9" id="KW-0325">Glycoprotein</keyword>
<evidence type="ECO:0000256" key="4">
    <source>
        <dbReference type="ARBA" id="ARBA00022692"/>
    </source>
</evidence>
<dbReference type="Pfam" id="PF00560">
    <property type="entry name" value="LRR_1"/>
    <property type="match status" value="2"/>
</dbReference>
<comment type="caution">
    <text evidence="11">The sequence shown here is derived from an EMBL/GenBank/DDBJ whole genome shotgun (WGS) entry which is preliminary data.</text>
</comment>
<evidence type="ECO:0000313" key="12">
    <source>
        <dbReference type="Proteomes" id="UP001346149"/>
    </source>
</evidence>
<dbReference type="Pfam" id="PF13855">
    <property type="entry name" value="LRR_8"/>
    <property type="match status" value="2"/>
</dbReference>
<evidence type="ECO:0000256" key="7">
    <source>
        <dbReference type="ARBA" id="ARBA00022989"/>
    </source>
</evidence>
<proteinExistence type="inferred from homology"/>
<keyword evidence="3" id="KW-0433">Leucine-rich repeat</keyword>